<keyword evidence="2" id="KW-1185">Reference proteome</keyword>
<dbReference type="InterPro" id="IPR010982">
    <property type="entry name" value="Lambda_DNA-bd_dom_sf"/>
</dbReference>
<dbReference type="Gene3D" id="1.10.260.40">
    <property type="entry name" value="lambda repressor-like DNA-binding domains"/>
    <property type="match status" value="1"/>
</dbReference>
<dbReference type="SUPFAM" id="SSF47413">
    <property type="entry name" value="lambda repressor-like DNA-binding domains"/>
    <property type="match status" value="1"/>
</dbReference>
<evidence type="ECO:0000313" key="1">
    <source>
        <dbReference type="EMBL" id="KAE9636157.1"/>
    </source>
</evidence>
<dbReference type="OrthoDB" id="1956872at2"/>
<evidence type="ECO:0000313" key="2">
    <source>
        <dbReference type="Proteomes" id="UP000483018"/>
    </source>
</evidence>
<sequence>MFFEFRNRNRTVKELRKDKCYTVKELAEKVNLNPSIINKVDSLKLRDVPEPVKSKILPFLK</sequence>
<organism evidence="1 2">
    <name type="scientific">Defluviitalea raffinosedens</name>
    <dbReference type="NCBI Taxonomy" id="1450156"/>
    <lineage>
        <taxon>Bacteria</taxon>
        <taxon>Bacillati</taxon>
        <taxon>Bacillota</taxon>
        <taxon>Clostridia</taxon>
        <taxon>Lachnospirales</taxon>
        <taxon>Defluviitaleaceae</taxon>
        <taxon>Defluviitalea</taxon>
    </lineage>
</organism>
<dbReference type="AlphaFoldDB" id="A0A7C8LDN4"/>
<dbReference type="EMBL" id="WSLF01000002">
    <property type="protein sequence ID" value="KAE9636157.1"/>
    <property type="molecule type" value="Genomic_DNA"/>
</dbReference>
<dbReference type="Proteomes" id="UP000483018">
    <property type="component" value="Unassembled WGS sequence"/>
</dbReference>
<name>A0A7C8LDN4_9FIRM</name>
<dbReference type="GO" id="GO:0003677">
    <property type="term" value="F:DNA binding"/>
    <property type="evidence" value="ECO:0007669"/>
    <property type="project" value="InterPro"/>
</dbReference>
<comment type="caution">
    <text evidence="1">The sequence shown here is derived from an EMBL/GenBank/DDBJ whole genome shotgun (WGS) entry which is preliminary data.</text>
</comment>
<protein>
    <submittedName>
        <fullName evidence="1">Transcriptional regulator</fullName>
    </submittedName>
</protein>
<reference evidence="1 2" key="1">
    <citation type="submission" date="2019-12" db="EMBL/GenBank/DDBJ databases">
        <title>Defluviitalea raffinosedens, isolated from a biogas fermenter, genome sequencing and characterization.</title>
        <authorList>
            <person name="Rettenmaier R."/>
            <person name="Schneider M."/>
            <person name="Neuhaus K."/>
            <person name="Liebl W."/>
            <person name="Zverlov V."/>
        </authorList>
    </citation>
    <scope>NUCLEOTIDE SEQUENCE [LARGE SCALE GENOMIC DNA]</scope>
    <source>
        <strain evidence="1 2">249c-K6</strain>
    </source>
</reference>
<accession>A0A7C8LDN4</accession>
<gene>
    <name evidence="1" type="ORF">GND95_03255</name>
</gene>
<proteinExistence type="predicted"/>
<dbReference type="RefSeq" id="WP_158739411.1">
    <property type="nucleotide sequence ID" value="NZ_JAFBEP010000003.1"/>
</dbReference>